<evidence type="ECO:0000313" key="3">
    <source>
        <dbReference type="Proteomes" id="UP001212841"/>
    </source>
</evidence>
<dbReference type="SUPFAM" id="SSF52047">
    <property type="entry name" value="RNI-like"/>
    <property type="match status" value="1"/>
</dbReference>
<reference evidence="2" key="1">
    <citation type="submission" date="2020-05" db="EMBL/GenBank/DDBJ databases">
        <title>Phylogenomic resolution of chytrid fungi.</title>
        <authorList>
            <person name="Stajich J.E."/>
            <person name="Amses K."/>
            <person name="Simmons R."/>
            <person name="Seto K."/>
            <person name="Myers J."/>
            <person name="Bonds A."/>
            <person name="Quandt C.A."/>
            <person name="Barry K."/>
            <person name="Liu P."/>
            <person name="Grigoriev I."/>
            <person name="Longcore J.E."/>
            <person name="James T.Y."/>
        </authorList>
    </citation>
    <scope>NUCLEOTIDE SEQUENCE</scope>
    <source>
        <strain evidence="2">JEL0318</strain>
    </source>
</reference>
<organism evidence="2 3">
    <name type="scientific">Rhizophlyctis rosea</name>
    <dbReference type="NCBI Taxonomy" id="64517"/>
    <lineage>
        <taxon>Eukaryota</taxon>
        <taxon>Fungi</taxon>
        <taxon>Fungi incertae sedis</taxon>
        <taxon>Chytridiomycota</taxon>
        <taxon>Chytridiomycota incertae sedis</taxon>
        <taxon>Chytridiomycetes</taxon>
        <taxon>Rhizophlyctidales</taxon>
        <taxon>Rhizophlyctidaceae</taxon>
        <taxon>Rhizophlyctis</taxon>
    </lineage>
</organism>
<comment type="caution">
    <text evidence="2">The sequence shown here is derived from an EMBL/GenBank/DDBJ whole genome shotgun (WGS) entry which is preliminary data.</text>
</comment>
<proteinExistence type="predicted"/>
<dbReference type="EMBL" id="JADGJD010000296">
    <property type="protein sequence ID" value="KAJ3052422.1"/>
    <property type="molecule type" value="Genomic_DNA"/>
</dbReference>
<evidence type="ECO:0000313" key="2">
    <source>
        <dbReference type="EMBL" id="KAJ3052422.1"/>
    </source>
</evidence>
<sequence length="253" mass="26890">MSGSVPLVITPGKTPNVLLTKDSLEVEPGAYFQQAYSGAEPQSPGHNLAAIVEQNHLAPPELTPSSSASDDIVAETKPDELDKAEDRAALAAIPDSERSTPIPISQTRFSSSPTLLNSPSGLFSDPALLSPAEKSESGGYFGFRKNSVISGLEFAFPSPHEEGTKPTLQDVVRGLSLLEGNAEDLEELNLSYCDACTGDHVKQLARGLQRNTHLKRLALKGVGLGTGAVVDIAQVWRSDKGFEHSPKSLIHIV</sequence>
<name>A0AAD5X5S5_9FUNG</name>
<dbReference type="Gene3D" id="3.80.10.10">
    <property type="entry name" value="Ribonuclease Inhibitor"/>
    <property type="match status" value="1"/>
</dbReference>
<keyword evidence="3" id="KW-1185">Reference proteome</keyword>
<protein>
    <submittedName>
        <fullName evidence="2">Uncharacterized protein</fullName>
    </submittedName>
</protein>
<gene>
    <name evidence="2" type="ORF">HK097_006295</name>
</gene>
<accession>A0AAD5X5S5</accession>
<dbReference type="AlphaFoldDB" id="A0AAD5X5S5"/>
<dbReference type="Proteomes" id="UP001212841">
    <property type="component" value="Unassembled WGS sequence"/>
</dbReference>
<evidence type="ECO:0000256" key="1">
    <source>
        <dbReference type="SAM" id="MobiDB-lite"/>
    </source>
</evidence>
<feature type="compositionally biased region" description="Polar residues" evidence="1">
    <location>
        <begin position="102"/>
        <end position="117"/>
    </location>
</feature>
<dbReference type="InterPro" id="IPR032675">
    <property type="entry name" value="LRR_dom_sf"/>
</dbReference>
<feature type="region of interest" description="Disordered" evidence="1">
    <location>
        <begin position="91"/>
        <end position="117"/>
    </location>
</feature>